<organism evidence="9 10">
    <name type="scientific">Buchnera aphidicola</name>
    <name type="common">Aphis craccivora</name>
    <dbReference type="NCBI Taxonomy" id="466616"/>
    <lineage>
        <taxon>Bacteria</taxon>
        <taxon>Pseudomonadati</taxon>
        <taxon>Pseudomonadota</taxon>
        <taxon>Gammaproteobacteria</taxon>
        <taxon>Enterobacterales</taxon>
        <taxon>Erwiniaceae</taxon>
        <taxon>Buchnera</taxon>
    </lineage>
</organism>
<dbReference type="PANTHER" id="PTHR43484:SF1">
    <property type="entry name" value="FLAGELLAR MOTOR SWITCH PROTEIN FLIN"/>
    <property type="match status" value="1"/>
</dbReference>
<evidence type="ECO:0000256" key="3">
    <source>
        <dbReference type="ARBA" id="ARBA00021897"/>
    </source>
</evidence>
<dbReference type="Gene3D" id="2.30.330.10">
    <property type="entry name" value="SpoA-like"/>
    <property type="match status" value="1"/>
</dbReference>
<dbReference type="Pfam" id="PF01052">
    <property type="entry name" value="FliMN_C"/>
    <property type="match status" value="1"/>
</dbReference>
<evidence type="ECO:0000256" key="6">
    <source>
        <dbReference type="ARBA" id="ARBA00022779"/>
    </source>
</evidence>
<name>A0AA95J0S1_9GAMM</name>
<dbReference type="InterPro" id="IPR001172">
    <property type="entry name" value="FliN_T3SS_HrcQb"/>
</dbReference>
<evidence type="ECO:0000256" key="7">
    <source>
        <dbReference type="ARBA" id="ARBA00023136"/>
    </source>
</evidence>
<evidence type="ECO:0000313" key="9">
    <source>
        <dbReference type="EMBL" id="WAI17859.1"/>
    </source>
</evidence>
<keyword evidence="4" id="KW-1003">Cell membrane</keyword>
<dbReference type="GO" id="GO:0003774">
    <property type="term" value="F:cytoskeletal motor activity"/>
    <property type="evidence" value="ECO:0007669"/>
    <property type="project" value="InterPro"/>
</dbReference>
<evidence type="ECO:0000256" key="4">
    <source>
        <dbReference type="ARBA" id="ARBA00022475"/>
    </source>
</evidence>
<reference evidence="9" key="1">
    <citation type="submission" date="2022-11" db="EMBL/GenBank/DDBJ databases">
        <title>The whole genome sequencing of pests is an important tool to study the evolution of the plant-insect interaction and insecticide resistance.</title>
        <authorList>
            <person name="Kananovich Y."/>
        </authorList>
    </citation>
    <scope>NUCLEOTIDE SEQUENCE</scope>
    <source>
        <strain evidence="9">BSU_Aph_2016</strain>
    </source>
</reference>
<evidence type="ECO:0000256" key="2">
    <source>
        <dbReference type="ARBA" id="ARBA00009226"/>
    </source>
</evidence>
<protein>
    <recommendedName>
        <fullName evidence="3">Flagellar motor switch protein FliN</fullName>
    </recommendedName>
</protein>
<dbReference type="SUPFAM" id="SSF101801">
    <property type="entry name" value="Surface presentation of antigens (SPOA)"/>
    <property type="match status" value="1"/>
</dbReference>
<keyword evidence="6" id="KW-0283">Flagellar rotation</keyword>
<dbReference type="AlphaFoldDB" id="A0AA95J0S1"/>
<comment type="subcellular location">
    <subcellularLocation>
        <location evidence="1">Cell membrane</location>
        <topology evidence="1">Peripheral membrane protein</topology>
        <orientation evidence="1">Cytoplasmic side</orientation>
    </subcellularLocation>
</comment>
<feature type="domain" description="Flagellar motor switch protein FliN-like C-terminal" evidence="8">
    <location>
        <begin position="77"/>
        <end position="145"/>
    </location>
</feature>
<dbReference type="GO" id="GO:0071973">
    <property type="term" value="P:bacterial-type flagellum-dependent cell motility"/>
    <property type="evidence" value="ECO:0007669"/>
    <property type="project" value="InterPro"/>
</dbReference>
<keyword evidence="9" id="KW-0966">Cell projection</keyword>
<dbReference type="InterPro" id="IPR001543">
    <property type="entry name" value="FliN-like_C"/>
</dbReference>
<keyword evidence="5" id="KW-0145">Chemotaxis</keyword>
<accession>A0AA95J0S1</accession>
<evidence type="ECO:0000259" key="8">
    <source>
        <dbReference type="Pfam" id="PF01052"/>
    </source>
</evidence>
<dbReference type="InterPro" id="IPR036429">
    <property type="entry name" value="SpoA-like_sf"/>
</dbReference>
<dbReference type="GO" id="GO:0009425">
    <property type="term" value="C:bacterial-type flagellum basal body"/>
    <property type="evidence" value="ECO:0007669"/>
    <property type="project" value="InterPro"/>
</dbReference>
<keyword evidence="7" id="KW-0472">Membrane</keyword>
<dbReference type="PANTHER" id="PTHR43484">
    <property type="match status" value="1"/>
</dbReference>
<proteinExistence type="inferred from homology"/>
<evidence type="ECO:0000256" key="1">
    <source>
        <dbReference type="ARBA" id="ARBA00004413"/>
    </source>
</evidence>
<sequence>MNKLKKKDDSEKINNFIQNNENVQNENVQNENVQNENVQNENVQNENVQNENVQKVNNLEKKISVSSEKINNKKEIIFDIPVNITIELGRTKIKIRELLNFSKGSMLFLNTQKEEPLKIFANDKLVALGEIVMSENTYGVRIINIKNSLNTMN</sequence>
<dbReference type="Proteomes" id="UP001163441">
    <property type="component" value="Chromosome"/>
</dbReference>
<comment type="similarity">
    <text evidence="2">Belongs to the FliN/MopA/SpaO family.</text>
</comment>
<evidence type="ECO:0000256" key="5">
    <source>
        <dbReference type="ARBA" id="ARBA00022500"/>
    </source>
</evidence>
<dbReference type="PRINTS" id="PR00956">
    <property type="entry name" value="FLGMOTORFLIN"/>
</dbReference>
<dbReference type="GO" id="GO:0005886">
    <property type="term" value="C:plasma membrane"/>
    <property type="evidence" value="ECO:0007669"/>
    <property type="project" value="UniProtKB-SubCell"/>
</dbReference>
<dbReference type="GO" id="GO:0006935">
    <property type="term" value="P:chemotaxis"/>
    <property type="evidence" value="ECO:0007669"/>
    <property type="project" value="UniProtKB-KW"/>
</dbReference>
<keyword evidence="9" id="KW-0282">Flagellum</keyword>
<gene>
    <name evidence="9" type="ORF">OWM53_00405</name>
</gene>
<dbReference type="InterPro" id="IPR051469">
    <property type="entry name" value="FliN/MopA/SpaO"/>
</dbReference>
<dbReference type="EMBL" id="CP113403">
    <property type="protein sequence ID" value="WAI17859.1"/>
    <property type="molecule type" value="Genomic_DNA"/>
</dbReference>
<keyword evidence="9" id="KW-0969">Cilium</keyword>
<evidence type="ECO:0000313" key="10">
    <source>
        <dbReference type="Proteomes" id="UP001163441"/>
    </source>
</evidence>